<dbReference type="Pfam" id="PF06445">
    <property type="entry name" value="GyrI-like"/>
    <property type="match status" value="1"/>
</dbReference>
<sequence length="148" mass="16561">MLETPRIVEADEQLTAVVSFRVPRTEIVEAMGAGRMELIEVLARQGIEPAGPWFSRHHRMDPEWFDFEVGLPVARPVAPEGRVTPSTLPAGRIALTVYHGDYEGLGTAWADFMLWLEENGHQPAEQLWEHYAASEDGTPATVLCRPVR</sequence>
<dbReference type="Proteomes" id="UP000528286">
    <property type="component" value="Unassembled WGS sequence"/>
</dbReference>
<gene>
    <name evidence="2" type="ORF">GGR23_001698</name>
</gene>
<accession>A0A7W6J5Z2</accession>
<dbReference type="SMART" id="SM00871">
    <property type="entry name" value="AraC_E_bind"/>
    <property type="match status" value="1"/>
</dbReference>
<dbReference type="InterPro" id="IPR029442">
    <property type="entry name" value="GyrI-like"/>
</dbReference>
<dbReference type="SUPFAM" id="SSF55136">
    <property type="entry name" value="Probable bacterial effector-binding domain"/>
    <property type="match status" value="1"/>
</dbReference>
<dbReference type="InterPro" id="IPR010499">
    <property type="entry name" value="AraC_E-bd"/>
</dbReference>
<proteinExistence type="predicted"/>
<dbReference type="EMBL" id="JACIEZ010000002">
    <property type="protein sequence ID" value="MBB4064521.1"/>
    <property type="molecule type" value="Genomic_DNA"/>
</dbReference>
<keyword evidence="3" id="KW-1185">Reference proteome</keyword>
<comment type="caution">
    <text evidence="2">The sequence shown here is derived from an EMBL/GenBank/DDBJ whole genome shotgun (WGS) entry which is preliminary data.</text>
</comment>
<dbReference type="RefSeq" id="WP_183365741.1">
    <property type="nucleotide sequence ID" value="NZ_JACIEZ010000002.1"/>
</dbReference>
<dbReference type="InterPro" id="IPR011256">
    <property type="entry name" value="Reg_factor_effector_dom_sf"/>
</dbReference>
<reference evidence="2 3" key="1">
    <citation type="submission" date="2020-08" db="EMBL/GenBank/DDBJ databases">
        <title>Genomic Encyclopedia of Type Strains, Phase IV (KMG-IV): sequencing the most valuable type-strain genomes for metagenomic binning, comparative biology and taxonomic classification.</title>
        <authorList>
            <person name="Goeker M."/>
        </authorList>
    </citation>
    <scope>NUCLEOTIDE SEQUENCE [LARGE SCALE GENOMIC DNA]</scope>
    <source>
        <strain evidence="2 3">DSM 29853</strain>
    </source>
</reference>
<evidence type="ECO:0000313" key="3">
    <source>
        <dbReference type="Proteomes" id="UP000528286"/>
    </source>
</evidence>
<evidence type="ECO:0000313" key="2">
    <source>
        <dbReference type="EMBL" id="MBB4064521.1"/>
    </source>
</evidence>
<name>A0A7W6J5Z2_9HYPH</name>
<organism evidence="2 3">
    <name type="scientific">Gellertiella hungarica</name>
    <dbReference type="NCBI Taxonomy" id="1572859"/>
    <lineage>
        <taxon>Bacteria</taxon>
        <taxon>Pseudomonadati</taxon>
        <taxon>Pseudomonadota</taxon>
        <taxon>Alphaproteobacteria</taxon>
        <taxon>Hyphomicrobiales</taxon>
        <taxon>Rhizobiaceae</taxon>
        <taxon>Gellertiella</taxon>
    </lineage>
</organism>
<feature type="domain" description="AraC effector-binding" evidence="1">
    <location>
        <begin position="3"/>
        <end position="148"/>
    </location>
</feature>
<evidence type="ECO:0000259" key="1">
    <source>
        <dbReference type="SMART" id="SM00871"/>
    </source>
</evidence>
<dbReference type="Gene3D" id="3.20.80.10">
    <property type="entry name" value="Regulatory factor, effector binding domain"/>
    <property type="match status" value="1"/>
</dbReference>
<protein>
    <submittedName>
        <fullName evidence="2">Effector-binding domain-containing protein</fullName>
    </submittedName>
</protein>
<dbReference type="AlphaFoldDB" id="A0A7W6J5Z2"/>